<dbReference type="GO" id="GO:0032040">
    <property type="term" value="C:small-subunit processome"/>
    <property type="evidence" value="ECO:0007669"/>
    <property type="project" value="TreeGrafter"/>
</dbReference>
<reference evidence="7" key="1">
    <citation type="journal article" date="2020" name="Stud. Mycol.">
        <title>101 Dothideomycetes genomes: a test case for predicting lifestyles and emergence of pathogens.</title>
        <authorList>
            <person name="Haridas S."/>
            <person name="Albert R."/>
            <person name="Binder M."/>
            <person name="Bloem J."/>
            <person name="Labutti K."/>
            <person name="Salamov A."/>
            <person name="Andreopoulos B."/>
            <person name="Baker S."/>
            <person name="Barry K."/>
            <person name="Bills G."/>
            <person name="Bluhm B."/>
            <person name="Cannon C."/>
            <person name="Castanera R."/>
            <person name="Culley D."/>
            <person name="Daum C."/>
            <person name="Ezra D."/>
            <person name="Gonzalez J."/>
            <person name="Henrissat B."/>
            <person name="Kuo A."/>
            <person name="Liang C."/>
            <person name="Lipzen A."/>
            <person name="Lutzoni F."/>
            <person name="Magnuson J."/>
            <person name="Mondo S."/>
            <person name="Nolan M."/>
            <person name="Ohm R."/>
            <person name="Pangilinan J."/>
            <person name="Park H.-J."/>
            <person name="Ramirez L."/>
            <person name="Alfaro M."/>
            <person name="Sun H."/>
            <person name="Tritt A."/>
            <person name="Yoshinaga Y."/>
            <person name="Zwiers L.-H."/>
            <person name="Turgeon B."/>
            <person name="Goodwin S."/>
            <person name="Spatafora J."/>
            <person name="Crous P."/>
            <person name="Grigoriev I."/>
        </authorList>
    </citation>
    <scope>NUCLEOTIDE SEQUENCE</scope>
    <source>
        <strain evidence="7">CBS 121410</strain>
    </source>
</reference>
<evidence type="ECO:0000313" key="7">
    <source>
        <dbReference type="EMBL" id="KAF2091169.1"/>
    </source>
</evidence>
<comment type="subcellular location">
    <subcellularLocation>
        <location evidence="1">Nucleus</location>
        <location evidence="1">Nucleolus</location>
    </subcellularLocation>
</comment>
<dbReference type="InterPro" id="IPR011990">
    <property type="entry name" value="TPR-like_helical_dom_sf"/>
</dbReference>
<dbReference type="Pfam" id="PF08640">
    <property type="entry name" value="U3_assoc_6"/>
    <property type="match status" value="1"/>
</dbReference>
<keyword evidence="8" id="KW-1185">Reference proteome</keyword>
<dbReference type="OrthoDB" id="28112at2759"/>
<dbReference type="PANTHER" id="PTHR23271:SF1">
    <property type="entry name" value="U3 SMALL NUCLEOLAR RNA-ASSOCIATED PROTEIN 6 HOMOLOG"/>
    <property type="match status" value="1"/>
</dbReference>
<comment type="similarity">
    <text evidence="2">Belongs to the UTP6 family.</text>
</comment>
<dbReference type="SMART" id="SM00386">
    <property type="entry name" value="HAT"/>
    <property type="match status" value="4"/>
</dbReference>
<dbReference type="EMBL" id="ML978712">
    <property type="protein sequence ID" value="KAF2091169.1"/>
    <property type="molecule type" value="Genomic_DNA"/>
</dbReference>
<keyword evidence="4" id="KW-0677">Repeat</keyword>
<name>A0A9P4I0E1_9PEZI</name>
<accession>A0A9P4I0E1</accession>
<dbReference type="AlphaFoldDB" id="A0A9P4I0E1"/>
<feature type="domain" description="U3 small nucleolar RNA-associated protein 6 N-terminal" evidence="6">
    <location>
        <begin position="11"/>
        <end position="80"/>
    </location>
</feature>
<dbReference type="InterPro" id="IPR013949">
    <property type="entry name" value="Utp6"/>
</dbReference>
<dbReference type="GO" id="GO:0034388">
    <property type="term" value="C:Pwp2p-containing subcomplex of 90S preribosome"/>
    <property type="evidence" value="ECO:0007669"/>
    <property type="project" value="TreeGrafter"/>
</dbReference>
<dbReference type="Proteomes" id="UP000799776">
    <property type="component" value="Unassembled WGS sequence"/>
</dbReference>
<evidence type="ECO:0000256" key="3">
    <source>
        <dbReference type="ARBA" id="ARBA00022552"/>
    </source>
</evidence>
<evidence type="ECO:0000313" key="8">
    <source>
        <dbReference type="Proteomes" id="UP000799776"/>
    </source>
</evidence>
<evidence type="ECO:0000259" key="6">
    <source>
        <dbReference type="Pfam" id="PF08640"/>
    </source>
</evidence>
<sequence>MSATDKARFYLEQSVPELRELERKEIFKREEITAIAKKRSEFEHILNARGSQPADYARYAEYEMNLEALRKKRVKRMGIKAGGHSGQRRIFFILDRATRKFHGDLGLWMQYIEYARKEKANKKLEQILTSLLRMHPTKPELWIYAARYATDAQADMTGARGYMQRGLRFCKSSKLLWLEYAKLEMIYVAKIAARRTILGLDQERKPKKTQTEDDTADDMIALPEITAEDIDPSLAKDAPVDDVALQNLASTPVLTGAIPMAVFDAAMQNFNNASSVGEQFFDMFAEFEKTPCMRTLLQHVLEYLQTNTPTDLATQSCYWRLPLVGVDTSSPDFPRALGTCLERIKESMASSEKKPAVATKAIALLLPLLDAEELDANIRKVLNASLRQFRRNLDQEITTK</sequence>
<proteinExistence type="inferred from homology"/>
<dbReference type="PANTHER" id="PTHR23271">
    <property type="entry name" value="HEPATOCELLULAR CARCINOMA-ASSOCIATED ANTIGEN 66"/>
    <property type="match status" value="1"/>
</dbReference>
<keyword evidence="5" id="KW-0539">Nucleus</keyword>
<dbReference type="Gene3D" id="1.25.40.10">
    <property type="entry name" value="Tetratricopeptide repeat domain"/>
    <property type="match status" value="1"/>
</dbReference>
<keyword evidence="3" id="KW-0698">rRNA processing</keyword>
<evidence type="ECO:0000256" key="4">
    <source>
        <dbReference type="ARBA" id="ARBA00022737"/>
    </source>
</evidence>
<evidence type="ECO:0000256" key="2">
    <source>
        <dbReference type="ARBA" id="ARBA00010734"/>
    </source>
</evidence>
<dbReference type="InterPro" id="IPR003107">
    <property type="entry name" value="HAT"/>
</dbReference>
<dbReference type="InterPro" id="IPR055347">
    <property type="entry name" value="UTP6_N"/>
</dbReference>
<evidence type="ECO:0000256" key="1">
    <source>
        <dbReference type="ARBA" id="ARBA00004604"/>
    </source>
</evidence>
<evidence type="ECO:0000256" key="5">
    <source>
        <dbReference type="ARBA" id="ARBA00023242"/>
    </source>
</evidence>
<dbReference type="GO" id="GO:0000462">
    <property type="term" value="P:maturation of SSU-rRNA from tricistronic rRNA transcript (SSU-rRNA, 5.8S rRNA, LSU-rRNA)"/>
    <property type="evidence" value="ECO:0007669"/>
    <property type="project" value="InterPro"/>
</dbReference>
<gene>
    <name evidence="7" type="ORF">K490DRAFT_71397</name>
</gene>
<comment type="caution">
    <text evidence="7">The sequence shown here is derived from an EMBL/GenBank/DDBJ whole genome shotgun (WGS) entry which is preliminary data.</text>
</comment>
<dbReference type="SUPFAM" id="SSF48452">
    <property type="entry name" value="TPR-like"/>
    <property type="match status" value="1"/>
</dbReference>
<dbReference type="GO" id="GO:0030515">
    <property type="term" value="F:snoRNA binding"/>
    <property type="evidence" value="ECO:0007669"/>
    <property type="project" value="InterPro"/>
</dbReference>
<organism evidence="7 8">
    <name type="scientific">Saccharata proteae CBS 121410</name>
    <dbReference type="NCBI Taxonomy" id="1314787"/>
    <lineage>
        <taxon>Eukaryota</taxon>
        <taxon>Fungi</taxon>
        <taxon>Dikarya</taxon>
        <taxon>Ascomycota</taxon>
        <taxon>Pezizomycotina</taxon>
        <taxon>Dothideomycetes</taxon>
        <taxon>Dothideomycetes incertae sedis</taxon>
        <taxon>Botryosphaeriales</taxon>
        <taxon>Saccharataceae</taxon>
        <taxon>Saccharata</taxon>
    </lineage>
</organism>
<protein>
    <recommendedName>
        <fullName evidence="6">U3 small nucleolar RNA-associated protein 6 N-terminal domain-containing protein</fullName>
    </recommendedName>
</protein>